<feature type="coiled-coil region" evidence="1">
    <location>
        <begin position="122"/>
        <end position="149"/>
    </location>
</feature>
<proteinExistence type="predicted"/>
<gene>
    <name evidence="2" type="ORF">SEA_SUSHI23_101</name>
</gene>
<protein>
    <submittedName>
        <fullName evidence="2">Uncharacterized protein</fullName>
    </submittedName>
</protein>
<dbReference type="Proteomes" id="UP000225758">
    <property type="component" value="Segment"/>
</dbReference>
<evidence type="ECO:0000313" key="2">
    <source>
        <dbReference type="EMBL" id="ASR76529.1"/>
    </source>
</evidence>
<dbReference type="EMBL" id="MF358542">
    <property type="protein sequence ID" value="ASR76529.1"/>
    <property type="molecule type" value="Genomic_DNA"/>
</dbReference>
<accession>A0A222YYB2</accession>
<reference evidence="2 3" key="1">
    <citation type="submission" date="2017-06" db="EMBL/GenBank/DDBJ databases">
        <authorList>
            <person name="Mageeney C.M."/>
            <person name="Olugbade I.D."/>
            <person name="Kenna M.A."/>
            <person name="Ware V.C."/>
            <person name="Garlena R.A."/>
            <person name="Russell D.A."/>
            <person name="Pope W.H."/>
            <person name="Jacobs-Sera D."/>
            <person name="Hendrix R.W."/>
            <person name="Hatfull G.F."/>
        </authorList>
    </citation>
    <scope>NUCLEOTIDE SEQUENCE [LARGE SCALE GENOMIC DNA]</scope>
</reference>
<name>A0A222YYB2_9CAUD</name>
<organism evidence="2 3">
    <name type="scientific">Streptomyces phage Sushi23</name>
    <dbReference type="NCBI Taxonomy" id="2015806"/>
    <lineage>
        <taxon>Viruses</taxon>
        <taxon>Duplodnaviria</taxon>
        <taxon>Heunggongvirae</taxon>
        <taxon>Uroviricota</taxon>
        <taxon>Caudoviricetes</taxon>
        <taxon>Stanwilliamsviridae</taxon>
        <taxon>Boydwoodruffvirinae</taxon>
        <taxon>Samistivirus</taxon>
        <taxon>Samistivirus peebs</taxon>
    </lineage>
</organism>
<evidence type="ECO:0000256" key="1">
    <source>
        <dbReference type="SAM" id="Coils"/>
    </source>
</evidence>
<evidence type="ECO:0000313" key="3">
    <source>
        <dbReference type="Proteomes" id="UP000225758"/>
    </source>
</evidence>
<keyword evidence="1" id="KW-0175">Coiled coil</keyword>
<sequence length="150" mass="17864">MGYYTDFTLSAEGRGPVYDKMMNQKDKIIFSSGDYDFVLGEWLDRNYSQNLKWYDWEKDMKQLSREWPNVLFILEGDGEEAGDLWKAWFRNGEMHKLEAKIVFETIKPDLDKHLPYDHSLDKRLGEQYKKELEAEIAKLQGQLDELNQKE</sequence>